<dbReference type="GO" id="GO:0015074">
    <property type="term" value="P:DNA integration"/>
    <property type="evidence" value="ECO:0007669"/>
    <property type="project" value="InterPro"/>
</dbReference>
<dbReference type="OrthoDB" id="547913at2759"/>
<protein>
    <recommendedName>
        <fullName evidence="7">Integrase catalytic domain-containing protein</fullName>
    </recommendedName>
</protein>
<dbReference type="GO" id="GO:0008233">
    <property type="term" value="F:peptidase activity"/>
    <property type="evidence" value="ECO:0007669"/>
    <property type="project" value="UniProtKB-KW"/>
</dbReference>
<name>A0A8J5YIZ1_9ROSI</name>
<feature type="domain" description="Integrase catalytic" evidence="2">
    <location>
        <begin position="327"/>
        <end position="409"/>
    </location>
</feature>
<organism evidence="5 6">
    <name type="scientific">Gossypium anomalum</name>
    <dbReference type="NCBI Taxonomy" id="47600"/>
    <lineage>
        <taxon>Eukaryota</taxon>
        <taxon>Viridiplantae</taxon>
        <taxon>Streptophyta</taxon>
        <taxon>Embryophyta</taxon>
        <taxon>Tracheophyta</taxon>
        <taxon>Spermatophyta</taxon>
        <taxon>Magnoliopsida</taxon>
        <taxon>eudicotyledons</taxon>
        <taxon>Gunneridae</taxon>
        <taxon>Pentapetalae</taxon>
        <taxon>rosids</taxon>
        <taxon>malvids</taxon>
        <taxon>Malvales</taxon>
        <taxon>Malvaceae</taxon>
        <taxon>Malvoideae</taxon>
        <taxon>Gossypium</taxon>
    </lineage>
</organism>
<feature type="domain" description="Retrovirus-related Pol polyprotein from transposon TNT 1-94-like beta-barrel" evidence="4">
    <location>
        <begin position="154"/>
        <end position="234"/>
    </location>
</feature>
<dbReference type="Pfam" id="PF00665">
    <property type="entry name" value="rve"/>
    <property type="match status" value="1"/>
</dbReference>
<sequence length="643" mass="73886">MADKDVSSSCADGFGGYLAKIVAALWAKLQQLCMSKTLIIKLHMKQRLYAYRLKEGVSVHKHLTVFKEILSNLEAMEERVSLFVGDKNEILMIIVGGHKNKILTVNLRNKIKRGATNQKGKQPEQSGETDIVEDYSDGELLVTSTNNPKVSEEWIIDSGCTFHMSFNRDWFTTYEIVYECVVLMENNVPCKIAGIGTIKIKMFDEVVRTLSDIRHVPELKRNLILLSTLDSKGYKYIVESAVLKISEGSLAVMKGQRKTAKLYVLQGLIVTGAVVVASSSLSNDNVTRLWHMRLRHMSENDMIELSKRRLFDGQDISKLKFYLWGPFKVPSRVSSNYMLTITDDFSRKVWAFFLKQKSDVFSTFKAWKTMIEKQTRKQIKHIRIDNDLEFCYDKFNELCKSERIVRYLTVCHTPQQNDIIFGCLIYAHVDNGKLELRSIKCVFLNYKNSSNKDQQSSSTHMKQVELQVDPEFTIEFTPHFGRIKDEVIEYVDSDFTGDLAKRISLTGYVFTIGACTISWKVTLQTTVALSTTETEYMTITEACKETIWLKGLFGELSKDLQISIVFCDSQSDIFLTKDQMFHERIKHINVRYHFACDIIARGDIVVSKVSTHDNLTNMMTKSLPITKFEIAWTWLVFIVEEYL</sequence>
<dbReference type="PANTHER" id="PTHR42648:SF31">
    <property type="entry name" value="RNA-DIRECTED DNA POLYMERASE"/>
    <property type="match status" value="1"/>
</dbReference>
<dbReference type="GO" id="GO:0003676">
    <property type="term" value="F:nucleic acid binding"/>
    <property type="evidence" value="ECO:0007669"/>
    <property type="project" value="InterPro"/>
</dbReference>
<evidence type="ECO:0000313" key="5">
    <source>
        <dbReference type="EMBL" id="KAG8490593.1"/>
    </source>
</evidence>
<dbReference type="InterPro" id="IPR001584">
    <property type="entry name" value="Integrase_cat-core"/>
</dbReference>
<comment type="caution">
    <text evidence="5">The sequence shown here is derived from an EMBL/GenBank/DDBJ whole genome shotgun (WGS) entry which is preliminary data.</text>
</comment>
<dbReference type="Proteomes" id="UP000701853">
    <property type="component" value="Chromosome 6"/>
</dbReference>
<dbReference type="InterPro" id="IPR039537">
    <property type="entry name" value="Retrotran_Ty1/copia-like"/>
</dbReference>
<gene>
    <name evidence="5" type="ORF">CXB51_013752</name>
</gene>
<dbReference type="SUPFAM" id="SSF53098">
    <property type="entry name" value="Ribonuclease H-like"/>
    <property type="match status" value="1"/>
</dbReference>
<dbReference type="PANTHER" id="PTHR42648">
    <property type="entry name" value="TRANSPOSASE, PUTATIVE-RELATED"/>
    <property type="match status" value="1"/>
</dbReference>
<evidence type="ECO:0000259" key="4">
    <source>
        <dbReference type="Pfam" id="PF22936"/>
    </source>
</evidence>
<evidence type="ECO:0008006" key="7">
    <source>
        <dbReference type="Google" id="ProtNLM"/>
    </source>
</evidence>
<dbReference type="InterPro" id="IPR036397">
    <property type="entry name" value="RNaseH_sf"/>
</dbReference>
<dbReference type="InterPro" id="IPR025724">
    <property type="entry name" value="GAG-pre-integrase_dom"/>
</dbReference>
<dbReference type="EMBL" id="JAHUZN010000006">
    <property type="protein sequence ID" value="KAG8490593.1"/>
    <property type="molecule type" value="Genomic_DNA"/>
</dbReference>
<keyword evidence="6" id="KW-1185">Reference proteome</keyword>
<keyword evidence="1" id="KW-0378">Hydrolase</keyword>
<keyword evidence="1" id="KW-0645">Protease</keyword>
<dbReference type="InterPro" id="IPR012337">
    <property type="entry name" value="RNaseH-like_sf"/>
</dbReference>
<evidence type="ECO:0000259" key="2">
    <source>
        <dbReference type="Pfam" id="PF00665"/>
    </source>
</evidence>
<accession>A0A8J5YIZ1</accession>
<evidence type="ECO:0000313" key="6">
    <source>
        <dbReference type="Proteomes" id="UP000701853"/>
    </source>
</evidence>
<dbReference type="GO" id="GO:0006508">
    <property type="term" value="P:proteolysis"/>
    <property type="evidence" value="ECO:0007669"/>
    <property type="project" value="UniProtKB-KW"/>
</dbReference>
<reference evidence="5 6" key="1">
    <citation type="journal article" date="2021" name="bioRxiv">
        <title>The Gossypium anomalum genome as a resource for cotton improvement and evolutionary analysis of hybrid incompatibility.</title>
        <authorList>
            <person name="Grover C.E."/>
            <person name="Yuan D."/>
            <person name="Arick M.A."/>
            <person name="Miller E.R."/>
            <person name="Hu G."/>
            <person name="Peterson D.G."/>
            <person name="Wendel J.F."/>
            <person name="Udall J.A."/>
        </authorList>
    </citation>
    <scope>NUCLEOTIDE SEQUENCE [LARGE SCALE GENOMIC DNA]</scope>
    <source>
        <strain evidence="5">JFW-Udall</strain>
        <tissue evidence="5">Leaf</tissue>
    </source>
</reference>
<proteinExistence type="predicted"/>
<dbReference type="CDD" id="cd09272">
    <property type="entry name" value="RNase_HI_RT_Ty1"/>
    <property type="match status" value="1"/>
</dbReference>
<feature type="domain" description="GAG-pre-integrase" evidence="3">
    <location>
        <begin position="261"/>
        <end position="321"/>
    </location>
</feature>
<dbReference type="Pfam" id="PF22936">
    <property type="entry name" value="Pol_BBD"/>
    <property type="match status" value="1"/>
</dbReference>
<dbReference type="Gene3D" id="3.30.420.10">
    <property type="entry name" value="Ribonuclease H-like superfamily/Ribonuclease H"/>
    <property type="match status" value="1"/>
</dbReference>
<dbReference type="InterPro" id="IPR054722">
    <property type="entry name" value="PolX-like_BBD"/>
</dbReference>
<evidence type="ECO:0000259" key="3">
    <source>
        <dbReference type="Pfam" id="PF13976"/>
    </source>
</evidence>
<dbReference type="Pfam" id="PF14223">
    <property type="entry name" value="Retrotran_gag_2"/>
    <property type="match status" value="1"/>
</dbReference>
<dbReference type="Pfam" id="PF13976">
    <property type="entry name" value="gag_pre-integrs"/>
    <property type="match status" value="1"/>
</dbReference>
<evidence type="ECO:0000256" key="1">
    <source>
        <dbReference type="ARBA" id="ARBA00022670"/>
    </source>
</evidence>
<dbReference type="AlphaFoldDB" id="A0A8J5YIZ1"/>